<keyword evidence="1" id="KW-0732">Signal</keyword>
<evidence type="ECO:0000256" key="1">
    <source>
        <dbReference type="SAM" id="SignalP"/>
    </source>
</evidence>
<sequence>MFRRVTRAGTGLLAGAACVVGLSSAVAAVSGSSIHDLSIAAADGLGAFTPSSVDPKLVDTLRRVSGSGGDAGSLFRFTPAGTKTGPRSITVAVRVDSETAQAISVRKAADKAGRGVTGVAPVAFNLGVSRGYQSFVQSDDVLQTGKRSLTVGSPIGEIGAPDLRTFTPAKAPSDKSRFSTVVELDEKQNLPGASPRTLSGSNDMSVDVGGAYRVAGNLKVTAGIRYQSDRDRLTPLTDGQQDSQSVYVGTRFRF</sequence>
<protein>
    <recommendedName>
        <fullName evidence="4">Porin domain-containing protein</fullName>
    </recommendedName>
</protein>
<evidence type="ECO:0000313" key="2">
    <source>
        <dbReference type="EMBL" id="GGD36718.1"/>
    </source>
</evidence>
<gene>
    <name evidence="2" type="ORF">GCM10010989_08510</name>
</gene>
<reference evidence="2 3" key="1">
    <citation type="journal article" date="2014" name="Int. J. Syst. Evol. Microbiol.">
        <title>Complete genome sequence of Corynebacterium casei LMG S-19264T (=DSM 44701T), isolated from a smear-ripened cheese.</title>
        <authorList>
            <consortium name="US DOE Joint Genome Institute (JGI-PGF)"/>
            <person name="Walter F."/>
            <person name="Albersmeier A."/>
            <person name="Kalinowski J."/>
            <person name="Ruckert C."/>
        </authorList>
    </citation>
    <scope>NUCLEOTIDE SEQUENCE [LARGE SCALE GENOMIC DNA]</scope>
    <source>
        <strain evidence="2 3">CGMCC 1.15358</strain>
    </source>
</reference>
<name>A0A916YA23_9SPHN</name>
<evidence type="ECO:0000313" key="3">
    <source>
        <dbReference type="Proteomes" id="UP000598997"/>
    </source>
</evidence>
<evidence type="ECO:0008006" key="4">
    <source>
        <dbReference type="Google" id="ProtNLM"/>
    </source>
</evidence>
<organism evidence="2 3">
    <name type="scientific">Croceicoccus pelagius</name>
    <dbReference type="NCBI Taxonomy" id="1703341"/>
    <lineage>
        <taxon>Bacteria</taxon>
        <taxon>Pseudomonadati</taxon>
        <taxon>Pseudomonadota</taxon>
        <taxon>Alphaproteobacteria</taxon>
        <taxon>Sphingomonadales</taxon>
        <taxon>Erythrobacteraceae</taxon>
        <taxon>Croceicoccus</taxon>
    </lineage>
</organism>
<dbReference type="EMBL" id="BMIO01000002">
    <property type="protein sequence ID" value="GGD36718.1"/>
    <property type="molecule type" value="Genomic_DNA"/>
</dbReference>
<feature type="signal peptide" evidence="1">
    <location>
        <begin position="1"/>
        <end position="27"/>
    </location>
</feature>
<proteinExistence type="predicted"/>
<keyword evidence="3" id="KW-1185">Reference proteome</keyword>
<comment type="caution">
    <text evidence="2">The sequence shown here is derived from an EMBL/GenBank/DDBJ whole genome shotgun (WGS) entry which is preliminary data.</text>
</comment>
<dbReference type="RefSeq" id="WP_082924434.1">
    <property type="nucleotide sequence ID" value="NZ_BMIO01000002.1"/>
</dbReference>
<feature type="chain" id="PRO_5037241301" description="Porin domain-containing protein" evidence="1">
    <location>
        <begin position="28"/>
        <end position="254"/>
    </location>
</feature>
<accession>A0A916YA23</accession>
<dbReference type="AlphaFoldDB" id="A0A916YA23"/>
<dbReference type="Proteomes" id="UP000598997">
    <property type="component" value="Unassembled WGS sequence"/>
</dbReference>
<dbReference type="PROSITE" id="PS51257">
    <property type="entry name" value="PROKAR_LIPOPROTEIN"/>
    <property type="match status" value="1"/>
</dbReference>